<dbReference type="Pfam" id="PF09587">
    <property type="entry name" value="PGA_cap"/>
    <property type="match status" value="1"/>
</dbReference>
<dbReference type="PANTHER" id="PTHR33393:SF11">
    <property type="entry name" value="POLYGLUTAMINE SYNTHESIS ACCESSORY PROTEIN RV0574C-RELATED"/>
    <property type="match status" value="1"/>
</dbReference>
<comment type="similarity">
    <text evidence="1">Belongs to the CapA family.</text>
</comment>
<sequence length="400" mass="42754">MATDDNGARRDAGAPGPRTTRTAGPGPRAGGGDAVTLFLAGDVMLGRGVDQILPHPVAPLLREDYVRDAREYVALAEAAGGPVPRPVDPEWPWGEALPVLERAAPDVRVLNLETAVTRDGDFAPGKAVHYRMHPANLPCLAAARPDVCVLANNHVLDFGPAGLQETLESLAAAGLRTAGAGRDAAAAWRPATVPLRSGGRVLVFAFGMPSSGIPHGWAATADRPGVALVTAPTTAAAAEFADRLRRVERPGDLVVASVHWGPNWGYVPSRAEVRFAHALVEAGAHVVHGHSSHHPRPPEIYRDRLVLYGCGDLVDDYEGIGGYERYRDDLRLLYLVSAERGTGRLTGLRMVPLQVRRLRLEHASAEDTSWLRTVLDGYARDLGTRVEHGDDGTLTARPLP</sequence>
<reference evidence="4 5" key="1">
    <citation type="submission" date="2021-03" db="EMBL/GenBank/DDBJ databases">
        <title>Complete genome sequence of Streptomyces cyanogenus S136, producer of anticancer angucycline landomycin A.</title>
        <authorList>
            <person name="Hrab P."/>
            <person name="Ruckert C."/>
            <person name="Busche T."/>
            <person name="Ostash I."/>
            <person name="Kalinowski J."/>
            <person name="Fedorenko V."/>
            <person name="Yushchuk O."/>
            <person name="Ostash B."/>
        </authorList>
    </citation>
    <scope>NUCLEOTIDE SEQUENCE [LARGE SCALE GENOMIC DNA]</scope>
    <source>
        <strain evidence="4 5">S136</strain>
    </source>
</reference>
<gene>
    <name evidence="4" type="primary">capA1</name>
    <name evidence="4" type="ORF">S1361_09250</name>
</gene>
<evidence type="ECO:0000313" key="4">
    <source>
        <dbReference type="EMBL" id="QTD97532.1"/>
    </source>
</evidence>
<keyword evidence="5" id="KW-1185">Reference proteome</keyword>
<dbReference type="PANTHER" id="PTHR33393">
    <property type="entry name" value="POLYGLUTAMINE SYNTHESIS ACCESSORY PROTEIN RV0574C-RELATED"/>
    <property type="match status" value="1"/>
</dbReference>
<feature type="domain" description="Capsule synthesis protein CapA" evidence="3">
    <location>
        <begin position="36"/>
        <end position="317"/>
    </location>
</feature>
<dbReference type="InterPro" id="IPR019079">
    <property type="entry name" value="Capsule_synth_CapA"/>
</dbReference>
<protein>
    <submittedName>
        <fullName evidence="4">Capsule biosynthesis protein CapA</fullName>
    </submittedName>
</protein>
<dbReference type="EMBL" id="CP071839">
    <property type="protein sequence ID" value="QTD97532.1"/>
    <property type="molecule type" value="Genomic_DNA"/>
</dbReference>
<dbReference type="InterPro" id="IPR029052">
    <property type="entry name" value="Metallo-depent_PP-like"/>
</dbReference>
<accession>A0ABX7TLF8</accession>
<name>A0ABX7TLF8_STRCY</name>
<organism evidence="4 5">
    <name type="scientific">Streptomyces cyanogenus</name>
    <dbReference type="NCBI Taxonomy" id="80860"/>
    <lineage>
        <taxon>Bacteria</taxon>
        <taxon>Bacillati</taxon>
        <taxon>Actinomycetota</taxon>
        <taxon>Actinomycetes</taxon>
        <taxon>Kitasatosporales</taxon>
        <taxon>Streptomycetaceae</taxon>
        <taxon>Streptomyces</taxon>
    </lineage>
</organism>
<evidence type="ECO:0000259" key="3">
    <source>
        <dbReference type="SMART" id="SM00854"/>
    </source>
</evidence>
<evidence type="ECO:0000256" key="2">
    <source>
        <dbReference type="SAM" id="MobiDB-lite"/>
    </source>
</evidence>
<dbReference type="Proteomes" id="UP000663908">
    <property type="component" value="Chromosome"/>
</dbReference>
<dbReference type="SUPFAM" id="SSF56300">
    <property type="entry name" value="Metallo-dependent phosphatases"/>
    <property type="match status" value="1"/>
</dbReference>
<feature type="region of interest" description="Disordered" evidence="2">
    <location>
        <begin position="1"/>
        <end position="30"/>
    </location>
</feature>
<feature type="compositionally biased region" description="Basic and acidic residues" evidence="2">
    <location>
        <begin position="1"/>
        <end position="12"/>
    </location>
</feature>
<dbReference type="CDD" id="cd07381">
    <property type="entry name" value="MPP_CapA"/>
    <property type="match status" value="1"/>
</dbReference>
<proteinExistence type="inferred from homology"/>
<dbReference type="Gene3D" id="3.60.21.10">
    <property type="match status" value="1"/>
</dbReference>
<feature type="compositionally biased region" description="Low complexity" evidence="2">
    <location>
        <begin position="13"/>
        <end position="26"/>
    </location>
</feature>
<evidence type="ECO:0000256" key="1">
    <source>
        <dbReference type="ARBA" id="ARBA00005662"/>
    </source>
</evidence>
<evidence type="ECO:0000313" key="5">
    <source>
        <dbReference type="Proteomes" id="UP000663908"/>
    </source>
</evidence>
<dbReference type="SMART" id="SM00854">
    <property type="entry name" value="PGA_cap"/>
    <property type="match status" value="1"/>
</dbReference>
<dbReference type="InterPro" id="IPR052169">
    <property type="entry name" value="CW_Biosynth-Accessory"/>
</dbReference>